<keyword evidence="1" id="KW-0732">Signal</keyword>
<accession>M4ZEB7</accession>
<dbReference type="Proteomes" id="UP000011841">
    <property type="component" value="Chromosome"/>
</dbReference>
<feature type="signal peptide" evidence="1">
    <location>
        <begin position="1"/>
        <end position="21"/>
    </location>
</feature>
<evidence type="ECO:0000313" key="2">
    <source>
        <dbReference type="EMBL" id="BAM92143.1"/>
    </source>
</evidence>
<sequence>MIKYQLVAIAALCCCGSGAFALDGSELSSLTNTVREMCVHPDRVGDYLKTEGEVKVGAPVLIKIINADLSGKIDYEKWRGISITADKYKTDPRQCSIEILKILMPELHSGRQGNVTQSTDGPCSPAIANVGGNVTVKGDCK</sequence>
<keyword evidence="3" id="KW-1185">Reference proteome</keyword>
<dbReference type="GeneID" id="301821085"/>
<gene>
    <name evidence="2" type="ORF">S58_61690</name>
</gene>
<dbReference type="KEGG" id="aol:S58_61690"/>
<organism evidence="2 3">
    <name type="scientific">Bradyrhizobium oligotrophicum S58</name>
    <dbReference type="NCBI Taxonomy" id="1245469"/>
    <lineage>
        <taxon>Bacteria</taxon>
        <taxon>Pseudomonadati</taxon>
        <taxon>Pseudomonadota</taxon>
        <taxon>Alphaproteobacteria</taxon>
        <taxon>Hyphomicrobiales</taxon>
        <taxon>Nitrobacteraceae</taxon>
        <taxon>Bradyrhizobium</taxon>
    </lineage>
</organism>
<proteinExistence type="predicted"/>
<dbReference type="EMBL" id="AP012603">
    <property type="protein sequence ID" value="BAM92143.1"/>
    <property type="molecule type" value="Genomic_DNA"/>
</dbReference>
<dbReference type="STRING" id="1245469.S58_61690"/>
<dbReference type="HOGENOM" id="CLU_1821705_0_0_5"/>
<evidence type="ECO:0000256" key="1">
    <source>
        <dbReference type="SAM" id="SignalP"/>
    </source>
</evidence>
<protein>
    <submittedName>
        <fullName evidence="2">Uncharacterized protein</fullName>
    </submittedName>
</protein>
<feature type="chain" id="PRO_5004062241" evidence="1">
    <location>
        <begin position="22"/>
        <end position="141"/>
    </location>
</feature>
<dbReference type="OrthoDB" id="9910910at2"/>
<name>M4ZEB7_9BRAD</name>
<evidence type="ECO:0000313" key="3">
    <source>
        <dbReference type="Proteomes" id="UP000011841"/>
    </source>
</evidence>
<reference evidence="2 3" key="1">
    <citation type="journal article" date="2013" name="Appl. Environ. Microbiol.">
        <title>Genome analysis suggests that the soil oligotrophic bacterium Agromonas oligotrophica (Bradyrhizobium oligotrophicum) is a nitrogen-fixing symbiont of Aeschynomene indica.</title>
        <authorList>
            <person name="Okubo T."/>
            <person name="Fukushima S."/>
            <person name="Itakura M."/>
            <person name="Oshima K."/>
            <person name="Longtonglang A."/>
            <person name="Teaumroong N."/>
            <person name="Mitsui H."/>
            <person name="Hattori M."/>
            <person name="Hattori R."/>
            <person name="Hattori T."/>
            <person name="Minamisawa K."/>
        </authorList>
    </citation>
    <scope>NUCLEOTIDE SEQUENCE [LARGE SCALE GENOMIC DNA]</scope>
    <source>
        <strain evidence="2 3">S58</strain>
    </source>
</reference>
<dbReference type="RefSeq" id="WP_015669227.1">
    <property type="nucleotide sequence ID" value="NC_020453.1"/>
</dbReference>
<dbReference type="AlphaFoldDB" id="M4ZEB7"/>